<dbReference type="OrthoDB" id="7594920at2"/>
<dbReference type="SUPFAM" id="SSF46785">
    <property type="entry name" value="Winged helix' DNA-binding domain"/>
    <property type="match status" value="1"/>
</dbReference>
<evidence type="ECO:0000313" key="1">
    <source>
        <dbReference type="EMBL" id="PVX30207.1"/>
    </source>
</evidence>
<comment type="caution">
    <text evidence="1">The sequence shown here is derived from an EMBL/GenBank/DDBJ whole genome shotgun (WGS) entry which is preliminary data.</text>
</comment>
<name>A0A2U0SFS6_9SPHN</name>
<dbReference type="Gene3D" id="1.10.10.10">
    <property type="entry name" value="Winged helix-like DNA-binding domain superfamily/Winged helix DNA-binding domain"/>
    <property type="match status" value="1"/>
</dbReference>
<sequence length="162" mass="18008">MEDKLGVHRTTLFDEVEARLTDIKRLFTQLAQQAAPERPGAVLPKPDRIEMARMMLYSRALLEQEVAADLFADPALNILMTLYVAGGEGQPVSTSAACSAAAVPTTTALRWINALAARRMIDKRSLPSDRRFTYLELTPQTQAALDRYFDLILDRASKSPQT</sequence>
<dbReference type="InterPro" id="IPR036390">
    <property type="entry name" value="WH_DNA-bd_sf"/>
</dbReference>
<organism evidence="1 2">
    <name type="scientific">Sphingomonas pokkalii</name>
    <dbReference type="NCBI Taxonomy" id="2175090"/>
    <lineage>
        <taxon>Bacteria</taxon>
        <taxon>Pseudomonadati</taxon>
        <taxon>Pseudomonadota</taxon>
        <taxon>Alphaproteobacteria</taxon>
        <taxon>Sphingomonadales</taxon>
        <taxon>Sphingomonadaceae</taxon>
        <taxon>Sphingomonas</taxon>
    </lineage>
</organism>
<dbReference type="EMBL" id="QENQ01000001">
    <property type="protein sequence ID" value="PVX30207.1"/>
    <property type="molecule type" value="Genomic_DNA"/>
</dbReference>
<evidence type="ECO:0000313" key="2">
    <source>
        <dbReference type="Proteomes" id="UP000245890"/>
    </source>
</evidence>
<dbReference type="Proteomes" id="UP000245890">
    <property type="component" value="Unassembled WGS sequence"/>
</dbReference>
<dbReference type="RefSeq" id="WP_116469620.1">
    <property type="nucleotide sequence ID" value="NZ_QENQ01000001.1"/>
</dbReference>
<accession>A0A2U0SFS6</accession>
<dbReference type="AlphaFoldDB" id="A0A2U0SFS6"/>
<gene>
    <name evidence="1" type="ORF">DD559_13420</name>
</gene>
<proteinExistence type="predicted"/>
<dbReference type="InterPro" id="IPR036388">
    <property type="entry name" value="WH-like_DNA-bd_sf"/>
</dbReference>
<keyword evidence="2" id="KW-1185">Reference proteome</keyword>
<protein>
    <submittedName>
        <fullName evidence="1">Transcriptional regulator</fullName>
    </submittedName>
</protein>
<reference evidence="1 2" key="1">
    <citation type="submission" date="2018-05" db="EMBL/GenBank/DDBJ databases">
        <title>Description of Sphingomonas pokkalii sp nov, isolated from the rhizosphere of saline tolerant pokkali rice and its draft genome analysis.</title>
        <authorList>
            <person name="Menon R."/>
            <person name="Kumari S."/>
            <person name="Rameshkumar N."/>
        </authorList>
    </citation>
    <scope>NUCLEOTIDE SEQUENCE [LARGE SCALE GENOMIC DNA]</scope>
    <source>
        <strain evidence="1 2">L3B27</strain>
    </source>
</reference>